<dbReference type="CDD" id="cd12956">
    <property type="entry name" value="CBM_SusE-F_like"/>
    <property type="match status" value="1"/>
</dbReference>
<proteinExistence type="predicted"/>
<sequence length="342" mass="36996">MKKKALYCLFLLVLTFVGCKGDYTDWAAPQGFEQEEGRNVSLSAVAVDPINMADVTADSIVLFTPSVTMGESDVVSSYELLLEGTYNLPVSLEGKANVSELTDAVVSLFGQAPVERTISSSLSAFISAGESVMKATTSIELKVTLSVDFTEFIYLPGNHQGWNTSNAPALRSLNFDGLYTGFSYLDGDFKFNKSRDASWADGEYNYNDFSVFSPEITLGEGTNFNVATPAFYYIAANVATGELTVTATNWGIIGDATSGGWDTDTPLTYNAADATWTVTTDLIAGKFKFRANNDWAINLGGDINNLTQNGSDIVVEEAGNYTITVYMTRSTSDNIYCSLTKN</sequence>
<reference evidence="3" key="1">
    <citation type="journal article" date="2021" name="PeerJ">
        <title>Extensive microbial diversity within the chicken gut microbiome revealed by metagenomics and culture.</title>
        <authorList>
            <person name="Gilroy R."/>
            <person name="Ravi A."/>
            <person name="Getino M."/>
            <person name="Pursley I."/>
            <person name="Horton D.L."/>
            <person name="Alikhan N.F."/>
            <person name="Baker D."/>
            <person name="Gharbi K."/>
            <person name="Hall N."/>
            <person name="Watson M."/>
            <person name="Adriaenssens E.M."/>
            <person name="Foster-Nyarko E."/>
            <person name="Jarju S."/>
            <person name="Secka A."/>
            <person name="Antonio M."/>
            <person name="Oren A."/>
            <person name="Chaudhuri R.R."/>
            <person name="La Ragione R."/>
            <person name="Hildebrand F."/>
            <person name="Pallen M.J."/>
        </authorList>
    </citation>
    <scope>NUCLEOTIDE SEQUENCE</scope>
    <source>
        <strain evidence="3">CHK55-1828</strain>
    </source>
</reference>
<accession>A0A921HW55</accession>
<dbReference type="EMBL" id="DYVX01000007">
    <property type="protein sequence ID" value="HJF90996.1"/>
    <property type="molecule type" value="Genomic_DNA"/>
</dbReference>
<comment type="caution">
    <text evidence="3">The sequence shown here is derived from an EMBL/GenBank/DDBJ whole genome shotgun (WGS) entry which is preliminary data.</text>
</comment>
<gene>
    <name evidence="3" type="ORF">K8W02_01210</name>
</gene>
<dbReference type="GO" id="GO:0019867">
    <property type="term" value="C:outer membrane"/>
    <property type="evidence" value="ECO:0007669"/>
    <property type="project" value="InterPro"/>
</dbReference>
<evidence type="ECO:0000259" key="2">
    <source>
        <dbReference type="Pfam" id="PF17142"/>
    </source>
</evidence>
<dbReference type="CDD" id="cd12967">
    <property type="entry name" value="CBM_SusE-F_like_u1"/>
    <property type="match status" value="1"/>
</dbReference>
<reference evidence="3" key="2">
    <citation type="submission" date="2021-09" db="EMBL/GenBank/DDBJ databases">
        <authorList>
            <person name="Gilroy R."/>
        </authorList>
    </citation>
    <scope>NUCLEOTIDE SEQUENCE</scope>
    <source>
        <strain evidence="3">CHK55-1828</strain>
    </source>
</reference>
<dbReference type="PROSITE" id="PS51257">
    <property type="entry name" value="PROKAR_LIPOPROTEIN"/>
    <property type="match status" value="1"/>
</dbReference>
<dbReference type="AlphaFoldDB" id="A0A921HW55"/>
<keyword evidence="1" id="KW-0732">Signal</keyword>
<dbReference type="Pfam" id="PF17142">
    <property type="entry name" value="SusF_N"/>
    <property type="match status" value="1"/>
</dbReference>
<evidence type="ECO:0000256" key="1">
    <source>
        <dbReference type="SAM" id="SignalP"/>
    </source>
</evidence>
<dbReference type="Proteomes" id="UP000717835">
    <property type="component" value="Unassembled WGS sequence"/>
</dbReference>
<dbReference type="InterPro" id="IPR033408">
    <property type="entry name" value="SusF_N"/>
</dbReference>
<dbReference type="Gene3D" id="2.60.40.3620">
    <property type="match status" value="2"/>
</dbReference>
<name>A0A921HW55_9BACT</name>
<dbReference type="RefSeq" id="WP_022021434.1">
    <property type="nucleotide sequence ID" value="NZ_DYVX01000007.1"/>
</dbReference>
<protein>
    <submittedName>
        <fullName evidence="3">SusF/SusE family outer membrane protein</fullName>
    </submittedName>
</protein>
<organism evidence="3 4">
    <name type="scientific">Mediterranea massiliensis</name>
    <dbReference type="NCBI Taxonomy" id="1841865"/>
    <lineage>
        <taxon>Bacteria</taxon>
        <taxon>Pseudomonadati</taxon>
        <taxon>Bacteroidota</taxon>
        <taxon>Bacteroidia</taxon>
        <taxon>Bacteroidales</taxon>
        <taxon>Bacteroidaceae</taxon>
        <taxon>Mediterranea</taxon>
    </lineage>
</organism>
<evidence type="ECO:0000313" key="4">
    <source>
        <dbReference type="Proteomes" id="UP000717835"/>
    </source>
</evidence>
<dbReference type="GO" id="GO:2001070">
    <property type="term" value="F:starch binding"/>
    <property type="evidence" value="ECO:0007669"/>
    <property type="project" value="InterPro"/>
</dbReference>
<feature type="signal peptide" evidence="1">
    <location>
        <begin position="1"/>
        <end position="20"/>
    </location>
</feature>
<evidence type="ECO:0000313" key="3">
    <source>
        <dbReference type="EMBL" id="HJF90996.1"/>
    </source>
</evidence>
<feature type="chain" id="PRO_5037481523" evidence="1">
    <location>
        <begin position="21"/>
        <end position="342"/>
    </location>
</feature>
<feature type="domain" description="Outer membrane protein SusF N-terminal" evidence="2">
    <location>
        <begin position="19"/>
        <end position="144"/>
    </location>
</feature>